<evidence type="ECO:0000313" key="9">
    <source>
        <dbReference type="Proteomes" id="UP000000628"/>
    </source>
</evidence>
<keyword evidence="9" id="KW-1185">Reference proteome</keyword>
<reference evidence="8 9" key="1">
    <citation type="journal article" date="2009" name="Stand. Genomic Sci.">
        <title>Complete genome sequence of Jonesia denitrificans type strain (Prevot 55134).</title>
        <authorList>
            <person name="Pukall R."/>
            <person name="Gehrich-Schroter G."/>
            <person name="Lapidus A."/>
            <person name="Nolan M."/>
            <person name="Glavina Del Rio T."/>
            <person name="Lucas S."/>
            <person name="Chen F."/>
            <person name="Tice H."/>
            <person name="Pitluck S."/>
            <person name="Cheng J.F."/>
            <person name="Copeland A."/>
            <person name="Saunders E."/>
            <person name="Brettin T."/>
            <person name="Detter J.C."/>
            <person name="Bruce D."/>
            <person name="Goodwin L."/>
            <person name="Pati A."/>
            <person name="Ivanova N."/>
            <person name="Mavromatis K."/>
            <person name="Ovchinnikova G."/>
            <person name="Chen A."/>
            <person name="Palaniappan K."/>
            <person name="Land M."/>
            <person name="Hauser L."/>
            <person name="Chang Y.J."/>
            <person name="Jeffries C.D."/>
            <person name="Chain P."/>
            <person name="Goker M."/>
            <person name="Bristow J."/>
            <person name="Eisen J.A."/>
            <person name="Markowitz V."/>
            <person name="Hugenholtz P."/>
            <person name="Kyrpides N.C."/>
            <person name="Klenk H.P."/>
            <person name="Han C."/>
        </authorList>
    </citation>
    <scope>NUCLEOTIDE SEQUENCE [LARGE SCALE GENOMIC DNA]</scope>
    <source>
        <strain evidence="9">ATCC 14870 / DSM 20603 / BCRC 15368 / CIP 55.134 / JCM 11481 / NBRC 15587 / NCTC 10816 / Prevot 55134</strain>
    </source>
</reference>
<dbReference type="HOGENOM" id="CLU_028929_2_1_11"/>
<comment type="similarity">
    <text evidence="4">Belongs to the group II decarboxylase family. Sphingosine-1-phosphate lyase subfamily.</text>
</comment>
<evidence type="ECO:0000313" key="8">
    <source>
        <dbReference type="EMBL" id="ACV09294.1"/>
    </source>
</evidence>
<gene>
    <name evidence="8" type="ordered locus">Jden_1646</name>
</gene>
<accession>C7R5M1</accession>
<dbReference type="GO" id="GO:0019752">
    <property type="term" value="P:carboxylic acid metabolic process"/>
    <property type="evidence" value="ECO:0007669"/>
    <property type="project" value="InterPro"/>
</dbReference>
<dbReference type="eggNOG" id="COG0076">
    <property type="taxonomic scope" value="Bacteria"/>
</dbReference>
<dbReference type="InterPro" id="IPR050477">
    <property type="entry name" value="GrpII_AminoAcid_Decarb"/>
</dbReference>
<keyword evidence="3 6" id="KW-0456">Lyase</keyword>
<dbReference type="PANTHER" id="PTHR42735:SF6">
    <property type="entry name" value="SPHINGOSINE-1-PHOSPHATE LYASE 1"/>
    <property type="match status" value="1"/>
</dbReference>
<dbReference type="InterPro" id="IPR015424">
    <property type="entry name" value="PyrdxlP-dep_Trfase"/>
</dbReference>
<proteinExistence type="inferred from homology"/>
<sequence>MTTPHLSPKAQAVIKQITQFRELDAPTHGGRVLSYVYDSGLAELDELAAQAARAVQSVNGLDPTTFPSVAMMERDVLGFVRDALNGDNNVVGNVTSGGTESCLLAVKTARDLWRATHQDTPAHQPNNTDPATPSGASARTTPPTVTMPRLVAPATVHAAFHKAAAYFDLVLDLVDVDPTTGAVNPADVIDRLADDVALVVLSAPNYPYAQLDPIADVATATEAANIPLHVDACIGGLALPWWPGLTTPWDFRVPGVTSISADLHKYGYAPKGISVILHRGPHRHRHQYFAVTAWPGYPVVNPTLLGSKSPGPLAAAWAIITYLGTQGFTDLTAATHRATTTLTTALNRIEGLTIQGTPTGPLFALVEDTTVPPNRRVNPHLLVDAARTHGWILQAQPGAHQRTQPDLPQSAHLTITPVTEHHTHDLITALTTAADTVRGTPSPLTDPDLHTRVTALIDTLTEPTTNTTLTTALTALGINPTTGDLPNDLSHILAYAQLLPAPIAEQLLTEILALLVTPTHRKEPDEPPHTH</sequence>
<evidence type="ECO:0000256" key="7">
    <source>
        <dbReference type="SAM" id="MobiDB-lite"/>
    </source>
</evidence>
<dbReference type="Pfam" id="PF00282">
    <property type="entry name" value="Pyridoxal_deC"/>
    <property type="match status" value="1"/>
</dbReference>
<keyword evidence="2 5" id="KW-0663">Pyridoxal phosphate</keyword>
<dbReference type="EMBL" id="CP001706">
    <property type="protein sequence ID" value="ACV09294.1"/>
    <property type="molecule type" value="Genomic_DNA"/>
</dbReference>
<dbReference type="SUPFAM" id="SSF53383">
    <property type="entry name" value="PLP-dependent transferases"/>
    <property type="match status" value="1"/>
</dbReference>
<feature type="compositionally biased region" description="Polar residues" evidence="7">
    <location>
        <begin position="118"/>
        <end position="144"/>
    </location>
</feature>
<dbReference type="RefSeq" id="WP_015771922.1">
    <property type="nucleotide sequence ID" value="NC_013174.1"/>
</dbReference>
<name>C7R5M1_JONDD</name>
<comment type="cofactor">
    <cofactor evidence="1 5 6">
        <name>pyridoxal 5'-phosphate</name>
        <dbReference type="ChEBI" id="CHEBI:597326"/>
    </cofactor>
</comment>
<evidence type="ECO:0000256" key="1">
    <source>
        <dbReference type="ARBA" id="ARBA00001933"/>
    </source>
</evidence>
<dbReference type="GO" id="GO:0030170">
    <property type="term" value="F:pyridoxal phosphate binding"/>
    <property type="evidence" value="ECO:0007669"/>
    <property type="project" value="InterPro"/>
</dbReference>
<dbReference type="AlphaFoldDB" id="C7R5M1"/>
<evidence type="ECO:0000256" key="6">
    <source>
        <dbReference type="RuleBase" id="RU000382"/>
    </source>
</evidence>
<dbReference type="KEGG" id="jde:Jden_1646"/>
<evidence type="ECO:0000256" key="2">
    <source>
        <dbReference type="ARBA" id="ARBA00022898"/>
    </source>
</evidence>
<evidence type="ECO:0000256" key="5">
    <source>
        <dbReference type="PIRSR" id="PIRSR602129-50"/>
    </source>
</evidence>
<protein>
    <submittedName>
        <fullName evidence="8">Pyridoxal-dependent decarboxylase</fullName>
    </submittedName>
</protein>
<dbReference type="Gene3D" id="3.90.1150.10">
    <property type="entry name" value="Aspartate Aminotransferase, domain 1"/>
    <property type="match status" value="1"/>
</dbReference>
<dbReference type="STRING" id="471856.Jden_1646"/>
<dbReference type="InterPro" id="IPR002129">
    <property type="entry name" value="PyrdxlP-dep_de-COase"/>
</dbReference>
<dbReference type="Gene3D" id="3.40.640.10">
    <property type="entry name" value="Type I PLP-dependent aspartate aminotransferase-like (Major domain)"/>
    <property type="match status" value="1"/>
</dbReference>
<dbReference type="Proteomes" id="UP000000628">
    <property type="component" value="Chromosome"/>
</dbReference>
<dbReference type="PANTHER" id="PTHR42735">
    <property type="match status" value="1"/>
</dbReference>
<evidence type="ECO:0000256" key="4">
    <source>
        <dbReference type="ARBA" id="ARBA00038302"/>
    </source>
</evidence>
<organism evidence="8 9">
    <name type="scientific">Jonesia denitrificans (strain ATCC 14870 / DSM 20603 / BCRC 15368 / CIP 55.134 / JCM 11481 / NBRC 15587 / NCTC 10816 / Prevot 55134)</name>
    <name type="common">Listeria denitrificans</name>
    <dbReference type="NCBI Taxonomy" id="471856"/>
    <lineage>
        <taxon>Bacteria</taxon>
        <taxon>Bacillati</taxon>
        <taxon>Actinomycetota</taxon>
        <taxon>Actinomycetes</taxon>
        <taxon>Micrococcales</taxon>
        <taxon>Jonesiaceae</taxon>
        <taxon>Jonesia</taxon>
    </lineage>
</organism>
<evidence type="ECO:0000256" key="3">
    <source>
        <dbReference type="ARBA" id="ARBA00023239"/>
    </source>
</evidence>
<feature type="modified residue" description="N6-(pyridoxal phosphate)lysine" evidence="5">
    <location>
        <position position="265"/>
    </location>
</feature>
<dbReference type="InterPro" id="IPR015421">
    <property type="entry name" value="PyrdxlP-dep_Trfase_major"/>
</dbReference>
<dbReference type="InterPro" id="IPR015422">
    <property type="entry name" value="PyrdxlP-dep_Trfase_small"/>
</dbReference>
<feature type="region of interest" description="Disordered" evidence="7">
    <location>
        <begin position="117"/>
        <end position="144"/>
    </location>
</feature>
<dbReference type="GO" id="GO:0004058">
    <property type="term" value="F:aromatic-L-amino-acid decarboxylase activity"/>
    <property type="evidence" value="ECO:0007669"/>
    <property type="project" value="UniProtKB-ARBA"/>
</dbReference>